<dbReference type="AlphaFoldDB" id="A0AAV3WU84"/>
<dbReference type="PROSITE" id="PS50893">
    <property type="entry name" value="ABC_TRANSPORTER_2"/>
    <property type="match status" value="1"/>
</dbReference>
<dbReference type="EMBL" id="BKBI01000011">
    <property type="protein sequence ID" value="GEQ36243.1"/>
    <property type="molecule type" value="Genomic_DNA"/>
</dbReference>
<evidence type="ECO:0000256" key="2">
    <source>
        <dbReference type="ARBA" id="ARBA00022741"/>
    </source>
</evidence>
<dbReference type="Pfam" id="PF00005">
    <property type="entry name" value="ABC_tran"/>
    <property type="match status" value="1"/>
</dbReference>
<keyword evidence="2" id="KW-0547">Nucleotide-binding</keyword>
<proteinExistence type="predicted"/>
<evidence type="ECO:0000259" key="4">
    <source>
        <dbReference type="PROSITE" id="PS50893"/>
    </source>
</evidence>
<dbReference type="PANTHER" id="PTHR42939:SF1">
    <property type="entry name" value="ABC TRANSPORTER ATP-BINDING PROTEIN ALBC-RELATED"/>
    <property type="match status" value="1"/>
</dbReference>
<evidence type="ECO:0000313" key="5">
    <source>
        <dbReference type="EMBL" id="GEQ36243.1"/>
    </source>
</evidence>
<protein>
    <submittedName>
        <fullName evidence="5">ABC transporter ATP-binding protein</fullName>
    </submittedName>
</protein>
<feature type="domain" description="ABC transporter" evidence="4">
    <location>
        <begin position="4"/>
        <end position="203"/>
    </location>
</feature>
<comment type="caution">
    <text evidence="5">The sequence shown here is derived from an EMBL/GenBank/DDBJ whole genome shotgun (WGS) entry which is preliminary data.</text>
</comment>
<dbReference type="Gene3D" id="3.40.50.300">
    <property type="entry name" value="P-loop containing nucleotide triphosphate hydrolases"/>
    <property type="match status" value="1"/>
</dbReference>
<dbReference type="SUPFAM" id="SSF52540">
    <property type="entry name" value="P-loop containing nucleoside triphosphate hydrolases"/>
    <property type="match status" value="1"/>
</dbReference>
<organism evidence="5 6">
    <name type="scientific">Marinilactibacillus psychrotolerans</name>
    <dbReference type="NCBI Taxonomy" id="191770"/>
    <lineage>
        <taxon>Bacteria</taxon>
        <taxon>Bacillati</taxon>
        <taxon>Bacillota</taxon>
        <taxon>Bacilli</taxon>
        <taxon>Lactobacillales</taxon>
        <taxon>Carnobacteriaceae</taxon>
        <taxon>Marinilactibacillus</taxon>
    </lineage>
</organism>
<dbReference type="RefSeq" id="WP_091761864.1">
    <property type="nucleotide sequence ID" value="NZ_BJVX01000008.1"/>
</dbReference>
<dbReference type="GeneID" id="96911423"/>
<dbReference type="PANTHER" id="PTHR42939">
    <property type="entry name" value="ABC TRANSPORTER ATP-BINDING PROTEIN ALBC-RELATED"/>
    <property type="match status" value="1"/>
</dbReference>
<name>A0AAV3WU84_9LACT</name>
<keyword evidence="1" id="KW-0813">Transport</keyword>
<sequence length="203" mass="22912">MNLVSMDNCTKKYGDEIILTHISLSLSQGMYFVKGNNGSGKSVLLRSVATVEQFSSGNFENKAKNILYLTDQSLTHNYLTIEENISLLYSIHRLSLSNKEKDFIESLFTDTQVSTLTEKASLGMKLKVGCALLAKRNYWDLIVLDETLSSIDHFSRNLILEICEKLVQDKACILIVSHNDIDKEYQHSSKILRLKEGRLVSDG</sequence>
<dbReference type="GO" id="GO:0016887">
    <property type="term" value="F:ATP hydrolysis activity"/>
    <property type="evidence" value="ECO:0007669"/>
    <property type="project" value="InterPro"/>
</dbReference>
<dbReference type="InterPro" id="IPR051782">
    <property type="entry name" value="ABC_Transporter_VariousFunc"/>
</dbReference>
<keyword evidence="3 5" id="KW-0067">ATP-binding</keyword>
<dbReference type="GO" id="GO:0005524">
    <property type="term" value="F:ATP binding"/>
    <property type="evidence" value="ECO:0007669"/>
    <property type="project" value="UniProtKB-KW"/>
</dbReference>
<dbReference type="InterPro" id="IPR003439">
    <property type="entry name" value="ABC_transporter-like_ATP-bd"/>
</dbReference>
<evidence type="ECO:0000256" key="3">
    <source>
        <dbReference type="ARBA" id="ARBA00022840"/>
    </source>
</evidence>
<accession>A0AAV3WU84</accession>
<dbReference type="InterPro" id="IPR027417">
    <property type="entry name" value="P-loop_NTPase"/>
</dbReference>
<gene>
    <name evidence="5" type="ORF">M132T_17510</name>
</gene>
<evidence type="ECO:0000256" key="1">
    <source>
        <dbReference type="ARBA" id="ARBA00022448"/>
    </source>
</evidence>
<evidence type="ECO:0000313" key="6">
    <source>
        <dbReference type="Proteomes" id="UP000887127"/>
    </source>
</evidence>
<reference evidence="5" key="1">
    <citation type="submission" date="2019-08" db="EMBL/GenBank/DDBJ databases">
        <title>Marinilactibacillus psychrotolerans M13-2T whole genome sequencing project.</title>
        <authorList>
            <person name="Ishikawa M."/>
            <person name="Suzuki T."/>
            <person name="Matsutani M."/>
        </authorList>
    </citation>
    <scope>NUCLEOTIDE SEQUENCE</scope>
    <source>
        <strain evidence="5">M13-2T</strain>
    </source>
</reference>
<dbReference type="Proteomes" id="UP000887127">
    <property type="component" value="Unassembled WGS sequence"/>
</dbReference>